<proteinExistence type="predicted"/>
<evidence type="ECO:0000313" key="1">
    <source>
        <dbReference type="EMBL" id="OON15571.1"/>
    </source>
</evidence>
<dbReference type="Proteomes" id="UP000243686">
    <property type="component" value="Unassembled WGS sequence"/>
</dbReference>
<protein>
    <submittedName>
        <fullName evidence="1">Uncharacterized protein</fullName>
    </submittedName>
</protein>
<evidence type="ECO:0000313" key="2">
    <source>
        <dbReference type="Proteomes" id="UP000243686"/>
    </source>
</evidence>
<accession>A0A1S8WMG3</accession>
<name>A0A1S8WMG3_OPIVI</name>
<dbReference type="AlphaFoldDB" id="A0A1S8WMG3"/>
<dbReference type="EMBL" id="KV903558">
    <property type="protein sequence ID" value="OON15571.1"/>
    <property type="molecule type" value="Genomic_DNA"/>
</dbReference>
<sequence>MTAGSRAIYPKNAEQRRRWMTETAKLYLKKSSNKPLRSCQNRFSIPRLPAGYPFLLYLADTRLKRIAALEIRASKMCEAMKNEVFAPLCIHTMFHIAAANEETMGFVRNFW</sequence>
<keyword evidence="2" id="KW-1185">Reference proteome</keyword>
<reference evidence="1 2" key="1">
    <citation type="submission" date="2015-03" db="EMBL/GenBank/DDBJ databases">
        <title>Draft genome of the nematode, Opisthorchis viverrini.</title>
        <authorList>
            <person name="Mitreva M."/>
        </authorList>
    </citation>
    <scope>NUCLEOTIDE SEQUENCE [LARGE SCALE GENOMIC DNA]</scope>
    <source>
        <strain evidence="1">Khon Kaen</strain>
    </source>
</reference>
<gene>
    <name evidence="1" type="ORF">X801_08624</name>
</gene>
<organism evidence="1 2">
    <name type="scientific">Opisthorchis viverrini</name>
    <name type="common">Southeast Asian liver fluke</name>
    <dbReference type="NCBI Taxonomy" id="6198"/>
    <lineage>
        <taxon>Eukaryota</taxon>
        <taxon>Metazoa</taxon>
        <taxon>Spiralia</taxon>
        <taxon>Lophotrochozoa</taxon>
        <taxon>Platyhelminthes</taxon>
        <taxon>Trematoda</taxon>
        <taxon>Digenea</taxon>
        <taxon>Opisthorchiida</taxon>
        <taxon>Opisthorchiata</taxon>
        <taxon>Opisthorchiidae</taxon>
        <taxon>Opisthorchis</taxon>
    </lineage>
</organism>